<proteinExistence type="predicted"/>
<dbReference type="AlphaFoldDB" id="A0AAD5WU02"/>
<evidence type="ECO:0000313" key="3">
    <source>
        <dbReference type="Proteomes" id="UP001201980"/>
    </source>
</evidence>
<evidence type="ECO:0000256" key="1">
    <source>
        <dbReference type="SAM" id="MobiDB-lite"/>
    </source>
</evidence>
<evidence type="ECO:0000313" key="2">
    <source>
        <dbReference type="EMBL" id="KAJ2902514.1"/>
    </source>
</evidence>
<reference evidence="2" key="1">
    <citation type="submission" date="2022-07" db="EMBL/GenBank/DDBJ databases">
        <title>Draft genome sequence of Zalerion maritima ATCC 34329, a (micro)plastics degrading marine fungus.</title>
        <authorList>
            <person name="Paco A."/>
            <person name="Goncalves M.F.M."/>
            <person name="Rocha-Santos T.A.P."/>
            <person name="Alves A."/>
        </authorList>
    </citation>
    <scope>NUCLEOTIDE SEQUENCE</scope>
    <source>
        <strain evidence="2">ATCC 34329</strain>
    </source>
</reference>
<protein>
    <submittedName>
        <fullName evidence="2">C6 transcription factor GliZ2</fullName>
    </submittedName>
</protein>
<feature type="compositionally biased region" description="Basic and acidic residues" evidence="1">
    <location>
        <begin position="30"/>
        <end position="43"/>
    </location>
</feature>
<dbReference type="Proteomes" id="UP001201980">
    <property type="component" value="Unassembled WGS sequence"/>
</dbReference>
<dbReference type="EMBL" id="JAKWBI020000110">
    <property type="protein sequence ID" value="KAJ2902514.1"/>
    <property type="molecule type" value="Genomic_DNA"/>
</dbReference>
<accession>A0AAD5WU02</accession>
<comment type="caution">
    <text evidence="2">The sequence shown here is derived from an EMBL/GenBank/DDBJ whole genome shotgun (WGS) entry which is preliminary data.</text>
</comment>
<feature type="compositionally biased region" description="Low complexity" evidence="1">
    <location>
        <begin position="46"/>
        <end position="57"/>
    </location>
</feature>
<gene>
    <name evidence="2" type="ORF">MKZ38_000478</name>
</gene>
<feature type="region of interest" description="Disordered" evidence="1">
    <location>
        <begin position="168"/>
        <end position="190"/>
    </location>
</feature>
<keyword evidence="3" id="KW-1185">Reference proteome</keyword>
<name>A0AAD5WU02_9PEZI</name>
<feature type="region of interest" description="Disordered" evidence="1">
    <location>
        <begin position="17"/>
        <end position="70"/>
    </location>
</feature>
<organism evidence="2 3">
    <name type="scientific">Zalerion maritima</name>
    <dbReference type="NCBI Taxonomy" id="339359"/>
    <lineage>
        <taxon>Eukaryota</taxon>
        <taxon>Fungi</taxon>
        <taxon>Dikarya</taxon>
        <taxon>Ascomycota</taxon>
        <taxon>Pezizomycotina</taxon>
        <taxon>Sordariomycetes</taxon>
        <taxon>Lulworthiomycetidae</taxon>
        <taxon>Lulworthiales</taxon>
        <taxon>Lulworthiaceae</taxon>
        <taxon>Zalerion</taxon>
    </lineage>
</organism>
<sequence length="362" mass="39230">MQRRSDVCTLPERYSYRAHVGKPKGSLNKKTIERLRAEGRETPRASSNSDHSQSQDQAIRQGQPEQQPDVAWAEGTNLASSLGSIASPRMESPACAVGDNSHSMAMALPPSDLDLSMLGGPLDDFGGTLCGLGNYDPMLIGCHTPHQPTSGNPDHIIVADEASHVGHIPEPAPPFDTAPSRSDAGDPPSPPSYCSCVHGLTEQVETLHAALRSQPAAGLDKMLMCTQRTTLCVSGFAQCHSCTFDVHAFHLVAVVMSLTMDLIRPLVDPARENARPQMEIRVGNLDFSKQLGEVLEKVVVCSQLGALWKAMEKFDMKVDFLTGDSRHLEFLKYEVTRLKRGFKKIADQTGSATGTPAFSMPK</sequence>